<feature type="non-terminal residue" evidence="1">
    <location>
        <position position="1"/>
    </location>
</feature>
<accession>A0AAN5CAL4</accession>
<keyword evidence="2" id="KW-1185">Reference proteome</keyword>
<evidence type="ECO:0000313" key="1">
    <source>
        <dbReference type="EMBL" id="GMR44313.1"/>
    </source>
</evidence>
<reference evidence="2" key="1">
    <citation type="submission" date="2022-10" db="EMBL/GenBank/DDBJ databases">
        <title>Genome assembly of Pristionchus species.</title>
        <authorList>
            <person name="Yoshida K."/>
            <person name="Sommer R.J."/>
        </authorList>
    </citation>
    <scope>NUCLEOTIDE SEQUENCE [LARGE SCALE GENOMIC DNA]</scope>
    <source>
        <strain evidence="2">RS5460</strain>
    </source>
</reference>
<sequence>AVAAPAATPNDGTTPPIEGTCMREVDKSRHLTFWTRYTKEKARCPVCDELVYGCSSSRKLHYVRNHYDVYYSSWTTRLSEVERFLSQRLGIREGKREFVRRFCLECPSSSRSFKGRRGLL</sequence>
<protein>
    <submittedName>
        <fullName evidence="1">Uncharacterized protein</fullName>
    </submittedName>
</protein>
<evidence type="ECO:0000313" key="2">
    <source>
        <dbReference type="Proteomes" id="UP001328107"/>
    </source>
</evidence>
<dbReference type="AlphaFoldDB" id="A0AAN5CAL4"/>
<dbReference type="Proteomes" id="UP001328107">
    <property type="component" value="Unassembled WGS sequence"/>
</dbReference>
<name>A0AAN5CAL4_9BILA</name>
<comment type="caution">
    <text evidence="1">The sequence shown here is derived from an EMBL/GenBank/DDBJ whole genome shotgun (WGS) entry which is preliminary data.</text>
</comment>
<dbReference type="EMBL" id="BTRK01000003">
    <property type="protein sequence ID" value="GMR44313.1"/>
    <property type="molecule type" value="Genomic_DNA"/>
</dbReference>
<gene>
    <name evidence="1" type="ORF">PMAYCL1PPCAC_14508</name>
</gene>
<feature type="non-terminal residue" evidence="1">
    <location>
        <position position="120"/>
    </location>
</feature>
<organism evidence="1 2">
    <name type="scientific">Pristionchus mayeri</name>
    <dbReference type="NCBI Taxonomy" id="1317129"/>
    <lineage>
        <taxon>Eukaryota</taxon>
        <taxon>Metazoa</taxon>
        <taxon>Ecdysozoa</taxon>
        <taxon>Nematoda</taxon>
        <taxon>Chromadorea</taxon>
        <taxon>Rhabditida</taxon>
        <taxon>Rhabditina</taxon>
        <taxon>Diplogasteromorpha</taxon>
        <taxon>Diplogasteroidea</taxon>
        <taxon>Neodiplogasteridae</taxon>
        <taxon>Pristionchus</taxon>
    </lineage>
</organism>
<proteinExistence type="predicted"/>